<reference evidence="1 2" key="1">
    <citation type="submission" date="2020-06" db="EMBL/GenBank/DDBJ databases">
        <title>REHAB project genomes.</title>
        <authorList>
            <person name="Shaw L.P."/>
        </authorList>
    </citation>
    <scope>NUCLEOTIDE SEQUENCE [LARGE SCALE GENOMIC DNA]</scope>
    <source>
        <strain evidence="1 2">RHB42-C09</strain>
    </source>
</reference>
<dbReference type="Proteomes" id="UP000510862">
    <property type="component" value="Chromosome"/>
</dbReference>
<organism evidence="1 2">
    <name type="scientific">Escherichia marmotae</name>
    <dbReference type="NCBI Taxonomy" id="1499973"/>
    <lineage>
        <taxon>Bacteria</taxon>
        <taxon>Pseudomonadati</taxon>
        <taxon>Pseudomonadota</taxon>
        <taxon>Gammaproteobacteria</taxon>
        <taxon>Enterobacterales</taxon>
        <taxon>Enterobacteriaceae</taxon>
        <taxon>Escherichia</taxon>
    </lineage>
</organism>
<evidence type="ECO:0000313" key="1">
    <source>
        <dbReference type="EMBL" id="QLP26359.1"/>
    </source>
</evidence>
<protein>
    <submittedName>
        <fullName evidence="1">Uncharacterized protein</fullName>
    </submittedName>
</protein>
<dbReference type="AlphaFoldDB" id="A0A7L5X349"/>
<dbReference type="RefSeq" id="WP_181237300.1">
    <property type="nucleotide sequence ID" value="NZ_CP058207.1"/>
</dbReference>
<proteinExistence type="predicted"/>
<sequence length="119" mass="14039">MRLVIKFACVADGVNLRVWEPVDRKTIAEFIYLEIGEKGTKKSDGFTIRVATPQGLKNISANEGIIAERPLVIMYEYNFSELWKWLECIVSSCEGDTWLQCVEYLRRYFDWEYDNYKHN</sequence>
<accession>A0A7L5X349</accession>
<dbReference type="InterPro" id="IPR028964">
    <property type="entry name" value="Imm8"/>
</dbReference>
<name>A0A7L5X349_9ESCH</name>
<dbReference type="Pfam" id="PF15586">
    <property type="entry name" value="Imm8"/>
    <property type="match status" value="1"/>
</dbReference>
<gene>
    <name evidence="1" type="ORF">HV018_06550</name>
</gene>
<evidence type="ECO:0000313" key="2">
    <source>
        <dbReference type="Proteomes" id="UP000510862"/>
    </source>
</evidence>
<dbReference type="EMBL" id="CP058207">
    <property type="protein sequence ID" value="QLP26359.1"/>
    <property type="molecule type" value="Genomic_DNA"/>
</dbReference>